<evidence type="ECO:0000256" key="5">
    <source>
        <dbReference type="PIRSR" id="PIRSR611284-2"/>
    </source>
</evidence>
<feature type="binding site" evidence="5">
    <location>
        <begin position="157"/>
        <end position="161"/>
    </location>
    <ligand>
        <name>NADP(+)</name>
        <dbReference type="ChEBI" id="CHEBI:58349"/>
    </ligand>
</feature>
<dbReference type="PANTHER" id="PTHR42879">
    <property type="entry name" value="3-OXOACYL-(ACYL-CARRIER-PROTEIN) REDUCTASE"/>
    <property type="match status" value="1"/>
</dbReference>
<evidence type="ECO:0000256" key="1">
    <source>
        <dbReference type="ARBA" id="ARBA00006484"/>
    </source>
</evidence>
<dbReference type="NCBIfam" id="NF005559">
    <property type="entry name" value="PRK07231.1"/>
    <property type="match status" value="1"/>
</dbReference>
<keyword evidence="2 5" id="KW-0521">NADP</keyword>
<dbReference type="SMART" id="SM00822">
    <property type="entry name" value="PKS_KR"/>
    <property type="match status" value="1"/>
</dbReference>
<dbReference type="GO" id="GO:0004316">
    <property type="term" value="F:3-oxoacyl-[acyl-carrier-protein] reductase (NADPH) activity"/>
    <property type="evidence" value="ECO:0007669"/>
    <property type="project" value="UniProtKB-UniRule"/>
</dbReference>
<comment type="catalytic activity">
    <reaction evidence="6">
        <text>a (3R)-hydroxyacyl-[ACP] + NADP(+) = a 3-oxoacyl-[ACP] + NADPH + H(+)</text>
        <dbReference type="Rhea" id="RHEA:17397"/>
        <dbReference type="Rhea" id="RHEA-COMP:9916"/>
        <dbReference type="Rhea" id="RHEA-COMP:9945"/>
        <dbReference type="ChEBI" id="CHEBI:15378"/>
        <dbReference type="ChEBI" id="CHEBI:57783"/>
        <dbReference type="ChEBI" id="CHEBI:58349"/>
        <dbReference type="ChEBI" id="CHEBI:78776"/>
        <dbReference type="ChEBI" id="CHEBI:78827"/>
        <dbReference type="EC" id="1.1.1.100"/>
    </reaction>
</comment>
<dbReference type="InterPro" id="IPR011284">
    <property type="entry name" value="3oxo_ACP_reduc"/>
</dbReference>
<dbReference type="NCBIfam" id="TIGR01830">
    <property type="entry name" value="3oxo_ACP_reduc"/>
    <property type="match status" value="1"/>
</dbReference>
<comment type="subunit">
    <text evidence="6">Homotetramer.</text>
</comment>
<keyword evidence="6" id="KW-0444">Lipid biosynthesis</keyword>
<keyword evidence="6" id="KW-0275">Fatty acid biosynthesis</keyword>
<evidence type="ECO:0000256" key="3">
    <source>
        <dbReference type="ARBA" id="ARBA00023002"/>
    </source>
</evidence>
<feature type="active site" description="Proton acceptor" evidence="4">
    <location>
        <position position="157"/>
    </location>
</feature>
<dbReference type="PRINTS" id="PR00080">
    <property type="entry name" value="SDRFAMILY"/>
</dbReference>
<reference evidence="8 9" key="1">
    <citation type="submission" date="2020-08" db="EMBL/GenBank/DDBJ databases">
        <title>Bridging the membrane lipid divide: bacteria of the FCB group superphylum have the potential to synthesize archaeal ether lipids.</title>
        <authorList>
            <person name="Villanueva L."/>
            <person name="Von Meijenfeldt F.A.B."/>
            <person name="Westbye A.B."/>
            <person name="Yadav S."/>
            <person name="Hopmans E.C."/>
            <person name="Dutilh B.E."/>
            <person name="Sinninghe Damste J.S."/>
        </authorList>
    </citation>
    <scope>NUCLEOTIDE SEQUENCE [LARGE SCALE GENOMIC DNA]</scope>
    <source>
        <strain evidence="8">NIOZ-UU27</strain>
    </source>
</reference>
<comment type="caution">
    <text evidence="8">The sequence shown here is derived from an EMBL/GenBank/DDBJ whole genome shotgun (WGS) entry which is preliminary data.</text>
</comment>
<comment type="similarity">
    <text evidence="1 6">Belongs to the short-chain dehydrogenases/reductases (SDR) family.</text>
</comment>
<keyword evidence="3 6" id="KW-0560">Oxidoreductase</keyword>
<dbReference type="InterPro" id="IPR050259">
    <property type="entry name" value="SDR"/>
</dbReference>
<dbReference type="GO" id="GO:0006633">
    <property type="term" value="P:fatty acid biosynthetic process"/>
    <property type="evidence" value="ECO:0007669"/>
    <property type="project" value="UniProtKB-UniPathway"/>
</dbReference>
<dbReference type="Gene3D" id="3.40.50.720">
    <property type="entry name" value="NAD(P)-binding Rossmann-like Domain"/>
    <property type="match status" value="1"/>
</dbReference>
<dbReference type="GO" id="GO:0051287">
    <property type="term" value="F:NAD binding"/>
    <property type="evidence" value="ECO:0007669"/>
    <property type="project" value="UniProtKB-UniRule"/>
</dbReference>
<evidence type="ECO:0000313" key="8">
    <source>
        <dbReference type="EMBL" id="MBC8177105.1"/>
    </source>
</evidence>
<comment type="function">
    <text evidence="6">Catalyzes the NADPH-dependent reduction of beta-ketoacyl-ACP substrates to beta-hydroxyacyl-ACP products, the first reductive step in the elongation cycle of fatty acid biosynthesis.</text>
</comment>
<dbReference type="InterPro" id="IPR002347">
    <property type="entry name" value="SDR_fam"/>
</dbReference>
<organism evidence="8 9">
    <name type="scientific">Candidatus Desulfacyla euxinica</name>
    <dbReference type="NCBI Taxonomy" id="2841693"/>
    <lineage>
        <taxon>Bacteria</taxon>
        <taxon>Deltaproteobacteria</taxon>
        <taxon>Candidatus Desulfacyla</taxon>
    </lineage>
</organism>
<dbReference type="AlphaFoldDB" id="A0A8J6MYP3"/>
<keyword evidence="6" id="KW-0276">Fatty acid metabolism</keyword>
<evidence type="ECO:0000259" key="7">
    <source>
        <dbReference type="SMART" id="SM00822"/>
    </source>
</evidence>
<feature type="binding site" evidence="5">
    <location>
        <position position="92"/>
    </location>
    <ligand>
        <name>NADP(+)</name>
        <dbReference type="ChEBI" id="CHEBI:58349"/>
    </ligand>
</feature>
<dbReference type="InterPro" id="IPR057326">
    <property type="entry name" value="KR_dom"/>
</dbReference>
<name>A0A8J6MYP3_9DELT</name>
<dbReference type="PANTHER" id="PTHR42879:SF2">
    <property type="entry name" value="3-OXOACYL-[ACYL-CARRIER-PROTEIN] REDUCTASE FABG"/>
    <property type="match status" value="1"/>
</dbReference>
<proteinExistence type="inferred from homology"/>
<comment type="pathway">
    <text evidence="6">Lipid metabolism; fatty acid biosynthesis.</text>
</comment>
<dbReference type="CDD" id="cd05333">
    <property type="entry name" value="BKR_SDR_c"/>
    <property type="match status" value="1"/>
</dbReference>
<evidence type="ECO:0000256" key="2">
    <source>
        <dbReference type="ARBA" id="ARBA00022857"/>
    </source>
</evidence>
<dbReference type="Pfam" id="PF13561">
    <property type="entry name" value="adh_short_C2"/>
    <property type="match status" value="1"/>
</dbReference>
<dbReference type="SUPFAM" id="SSF51735">
    <property type="entry name" value="NAD(P)-binding Rossmann-fold domains"/>
    <property type="match status" value="1"/>
</dbReference>
<dbReference type="PROSITE" id="PS00061">
    <property type="entry name" value="ADH_SHORT"/>
    <property type="match status" value="1"/>
</dbReference>
<dbReference type="EMBL" id="JACNJD010000186">
    <property type="protein sequence ID" value="MBC8177105.1"/>
    <property type="molecule type" value="Genomic_DNA"/>
</dbReference>
<dbReference type="UniPathway" id="UPA00094"/>
<evidence type="ECO:0000256" key="6">
    <source>
        <dbReference type="RuleBase" id="RU366074"/>
    </source>
</evidence>
<evidence type="ECO:0000313" key="9">
    <source>
        <dbReference type="Proteomes" id="UP000650524"/>
    </source>
</evidence>
<dbReference type="Proteomes" id="UP000650524">
    <property type="component" value="Unassembled WGS sequence"/>
</dbReference>
<dbReference type="FunFam" id="3.40.50.720:FF:000115">
    <property type="entry name" value="3-oxoacyl-[acyl-carrier-protein] reductase FabG"/>
    <property type="match status" value="1"/>
</dbReference>
<dbReference type="NCBIfam" id="NF009466">
    <property type="entry name" value="PRK12826.1-2"/>
    <property type="match status" value="1"/>
</dbReference>
<evidence type="ECO:0000256" key="4">
    <source>
        <dbReference type="PIRSR" id="PIRSR611284-1"/>
    </source>
</evidence>
<accession>A0A8J6MYP3</accession>
<sequence>MENSSPRVVVITGGSKGIGRAVAYRFAEEKAKIVFAHYDADDSDSQETLKVLAGMGVEAEAHKIDVSLFQDVDLFFREIFGKFERVDVLVNNAGITKDTLLMRMSEEDWDAVLDINLKGVFNCTRAVVRPMIKERAGRIVNISSVVGQIGNPGQANYSASKAGVIALTKTTAKELAGRGITVNGVAPGFVDTEMTAVLSDKVKDGFLAQIPLGRMGMPEEVAEAVYWLCSDAASYITGQIIHVNGGMYM</sequence>
<feature type="domain" description="Ketoreductase" evidence="7">
    <location>
        <begin position="7"/>
        <end position="188"/>
    </location>
</feature>
<dbReference type="InterPro" id="IPR020904">
    <property type="entry name" value="Sc_DH/Rdtase_CS"/>
</dbReference>
<dbReference type="EC" id="1.1.1.100" evidence="6"/>
<gene>
    <name evidence="8" type="primary">fabG</name>
    <name evidence="8" type="ORF">H8E19_06825</name>
</gene>
<protein>
    <recommendedName>
        <fullName evidence="6">3-oxoacyl-[acyl-carrier-protein] reductase</fullName>
        <ecNumber evidence="6">1.1.1.100</ecNumber>
    </recommendedName>
</protein>
<dbReference type="PRINTS" id="PR00081">
    <property type="entry name" value="GDHRDH"/>
</dbReference>
<keyword evidence="6" id="KW-0443">Lipid metabolism</keyword>
<dbReference type="InterPro" id="IPR036291">
    <property type="entry name" value="NAD(P)-bd_dom_sf"/>
</dbReference>